<dbReference type="SUPFAM" id="SSF52540">
    <property type="entry name" value="P-loop containing nucleoside triphosphate hydrolases"/>
    <property type="match status" value="1"/>
</dbReference>
<sequence length="589" mass="63972">MSDHTKQTPSASLLWPYLKEMLPFSLWLSFGMLFSLVTLLSSIGMIALSGWFLSASALAGLSATSAATFNYFLPSAGIRLFVLTRTAGRYGERVASHEGTLRLLSQLRRQVYDAIEPLSPTALQRYGSGELLSRLTADIDALDSLYLRVVAPSIVALLAIIGCGIIIGVFSPGIGLFAALALLFSGTLGPWLAWRLSHYPTSQWQALNSRLRAQLIERLDALPELLLYGRWHAETATLTKAQRQRDAAECHTARVWGLSQWLSQTLLGLTLAITLALAAWLTSLGSLDSTLIALMGLTVLAGFEAISLLPQAWQTLGRVLHAARRLEAVRTHVPSVVYPLNDHAQPRDASLNIENLHVGFTDGTQALTDVSLTINAGEHIALLGPSGSGKTTLLNALVRFVEPQRGSLSLGQVALHDLSEQTLREAFTVAPQDIHLFVASYRENLQLANPETSDDEMIELLEALGLGHWLAEQPAGLDSYPDEGGSSLSGGQLRRFGVARALLSSAPIVLLDEPTEGLDETTALQVLDEIRQRCQGRTLLLVTHRPIGLVRLDRIAVLNNGRLQEMGTPQALLAKPDSYFSALNRRIAL</sequence>
<feature type="domain" description="ABC transporter" evidence="8">
    <location>
        <begin position="351"/>
        <end position="585"/>
    </location>
</feature>
<evidence type="ECO:0000313" key="11">
    <source>
        <dbReference type="Proteomes" id="UP000252204"/>
    </source>
</evidence>
<dbReference type="OrthoDB" id="6336411at2"/>
<dbReference type="GO" id="GO:0034775">
    <property type="term" value="P:glutathione transmembrane transport"/>
    <property type="evidence" value="ECO:0007669"/>
    <property type="project" value="InterPro"/>
</dbReference>
<evidence type="ECO:0000256" key="2">
    <source>
        <dbReference type="ARBA" id="ARBA00022692"/>
    </source>
</evidence>
<dbReference type="EMBL" id="QNTU01000001">
    <property type="protein sequence ID" value="RBI69157.1"/>
    <property type="molecule type" value="Genomic_DNA"/>
</dbReference>
<dbReference type="PANTHER" id="PTHR24221:SF590">
    <property type="entry name" value="COMPONENT LINKED WITH THE ASSEMBLY OF CYTOCHROME' TRANSPORT TRANSMEMBRANE ATP-BINDING PROTEIN ABC TRANSPORTER CYDD-RELATED"/>
    <property type="match status" value="1"/>
</dbReference>
<dbReference type="GO" id="GO:0016887">
    <property type="term" value="F:ATP hydrolysis activity"/>
    <property type="evidence" value="ECO:0007669"/>
    <property type="project" value="InterPro"/>
</dbReference>
<evidence type="ECO:0000313" key="10">
    <source>
        <dbReference type="EMBL" id="RBI69157.1"/>
    </source>
</evidence>
<dbReference type="SMART" id="SM00382">
    <property type="entry name" value="AAA"/>
    <property type="match status" value="1"/>
</dbReference>
<dbReference type="PANTHER" id="PTHR24221">
    <property type="entry name" value="ATP-BINDING CASSETTE SUB-FAMILY B"/>
    <property type="match status" value="1"/>
</dbReference>
<dbReference type="InterPro" id="IPR014223">
    <property type="entry name" value="ABC_CydC/D"/>
</dbReference>
<evidence type="ECO:0000256" key="6">
    <source>
        <dbReference type="ARBA" id="ARBA00023136"/>
    </source>
</evidence>
<dbReference type="Pfam" id="PF00005">
    <property type="entry name" value="ABC_tran"/>
    <property type="match status" value="1"/>
</dbReference>
<comment type="subcellular location">
    <subcellularLocation>
        <location evidence="1">Cell membrane</location>
        <topology evidence="1">Multi-pass membrane protein</topology>
    </subcellularLocation>
</comment>
<keyword evidence="11" id="KW-1185">Reference proteome</keyword>
<dbReference type="GO" id="GO:0005524">
    <property type="term" value="F:ATP binding"/>
    <property type="evidence" value="ECO:0007669"/>
    <property type="project" value="UniProtKB-KW"/>
</dbReference>
<dbReference type="InterPro" id="IPR003593">
    <property type="entry name" value="AAA+_ATPase"/>
</dbReference>
<dbReference type="PROSITE" id="PS50929">
    <property type="entry name" value="ABC_TM1F"/>
    <property type="match status" value="1"/>
</dbReference>
<dbReference type="InterPro" id="IPR003439">
    <property type="entry name" value="ABC_transporter-like_ATP-bd"/>
</dbReference>
<dbReference type="Gene3D" id="1.20.1560.10">
    <property type="entry name" value="ABC transporter type 1, transmembrane domain"/>
    <property type="match status" value="1"/>
</dbReference>
<feature type="transmembrane region" description="Helical" evidence="7">
    <location>
        <begin position="266"/>
        <end position="285"/>
    </location>
</feature>
<feature type="transmembrane region" description="Helical" evidence="7">
    <location>
        <begin position="51"/>
        <end position="73"/>
    </location>
</feature>
<dbReference type="PROSITE" id="PS50893">
    <property type="entry name" value="ABC_TRANSPORTER_2"/>
    <property type="match status" value="1"/>
</dbReference>
<dbReference type="InterPro" id="IPR027417">
    <property type="entry name" value="P-loop_NTPase"/>
</dbReference>
<dbReference type="Gene3D" id="3.40.50.300">
    <property type="entry name" value="P-loop containing nucleotide triphosphate hydrolases"/>
    <property type="match status" value="1"/>
</dbReference>
<proteinExistence type="predicted"/>
<dbReference type="PROSITE" id="PS00211">
    <property type="entry name" value="ABC_TRANSPORTER_1"/>
    <property type="match status" value="1"/>
</dbReference>
<evidence type="ECO:0000256" key="4">
    <source>
        <dbReference type="ARBA" id="ARBA00022840"/>
    </source>
</evidence>
<feature type="transmembrane region" description="Helical" evidence="7">
    <location>
        <begin position="145"/>
        <end position="170"/>
    </location>
</feature>
<dbReference type="NCBIfam" id="TIGR02868">
    <property type="entry name" value="CydC"/>
    <property type="match status" value="1"/>
</dbReference>
<accession>A0A365TTH6</accession>
<dbReference type="InterPro" id="IPR039421">
    <property type="entry name" value="Type_1_exporter"/>
</dbReference>
<gene>
    <name evidence="10" type="primary">cydC</name>
    <name evidence="10" type="ORF">DQ400_00155</name>
</gene>
<dbReference type="CDD" id="cd18585">
    <property type="entry name" value="ABC_6TM_CydC"/>
    <property type="match status" value="1"/>
</dbReference>
<dbReference type="Proteomes" id="UP000252204">
    <property type="component" value="Unassembled WGS sequence"/>
</dbReference>
<dbReference type="AlphaFoldDB" id="A0A365TTH6"/>
<dbReference type="InterPro" id="IPR017871">
    <property type="entry name" value="ABC_transporter-like_CS"/>
</dbReference>
<evidence type="ECO:0000256" key="1">
    <source>
        <dbReference type="ARBA" id="ARBA00004651"/>
    </source>
</evidence>
<dbReference type="GO" id="GO:0140359">
    <property type="term" value="F:ABC-type transporter activity"/>
    <property type="evidence" value="ECO:0007669"/>
    <property type="project" value="InterPro"/>
</dbReference>
<evidence type="ECO:0000256" key="7">
    <source>
        <dbReference type="SAM" id="Phobius"/>
    </source>
</evidence>
<reference evidence="11" key="1">
    <citation type="submission" date="2018-06" db="EMBL/GenBank/DDBJ databases">
        <title>Whole genome sequencing of four bacterial strains from South Shetland trench revealing bio-synthetic gene clusters.</title>
        <authorList>
            <person name="Abdel-Mageed W.M."/>
            <person name="Lehri B."/>
            <person name="Jarmusch S."/>
            <person name="Miranda K."/>
            <person name="Goodfellow M."/>
            <person name="Jaspars M."/>
            <person name="Karlyshev A.V."/>
        </authorList>
    </citation>
    <scope>NUCLEOTIDE SEQUENCE [LARGE SCALE GENOMIC DNA]</scope>
    <source>
        <strain evidence="11">SST4</strain>
    </source>
</reference>
<dbReference type="GO" id="GO:0005886">
    <property type="term" value="C:plasma membrane"/>
    <property type="evidence" value="ECO:0007669"/>
    <property type="project" value="UniProtKB-SubCell"/>
</dbReference>
<evidence type="ECO:0000256" key="3">
    <source>
        <dbReference type="ARBA" id="ARBA00022741"/>
    </source>
</evidence>
<name>A0A365TTH6_9GAMM</name>
<feature type="transmembrane region" description="Helical" evidence="7">
    <location>
        <begin position="291"/>
        <end position="309"/>
    </location>
</feature>
<evidence type="ECO:0000259" key="8">
    <source>
        <dbReference type="PROSITE" id="PS50893"/>
    </source>
</evidence>
<dbReference type="RefSeq" id="WP_113267813.1">
    <property type="nucleotide sequence ID" value="NZ_QNTU01000001.1"/>
</dbReference>
<evidence type="ECO:0000259" key="9">
    <source>
        <dbReference type="PROSITE" id="PS50929"/>
    </source>
</evidence>
<feature type="transmembrane region" description="Helical" evidence="7">
    <location>
        <begin position="176"/>
        <end position="194"/>
    </location>
</feature>
<comment type="caution">
    <text evidence="10">The sequence shown here is derived from an EMBL/GenBank/DDBJ whole genome shotgun (WGS) entry which is preliminary data.</text>
</comment>
<keyword evidence="3" id="KW-0547">Nucleotide-binding</keyword>
<feature type="domain" description="ABC transmembrane type-1" evidence="9">
    <location>
        <begin position="30"/>
        <end position="318"/>
    </location>
</feature>
<keyword evidence="2 7" id="KW-0812">Transmembrane</keyword>
<keyword evidence="5 7" id="KW-1133">Transmembrane helix</keyword>
<dbReference type="InterPro" id="IPR011527">
    <property type="entry name" value="ABC1_TM_dom"/>
</dbReference>
<evidence type="ECO:0000256" key="5">
    <source>
        <dbReference type="ARBA" id="ARBA00022989"/>
    </source>
</evidence>
<feature type="transmembrane region" description="Helical" evidence="7">
    <location>
        <begin position="21"/>
        <end position="45"/>
    </location>
</feature>
<organism evidence="10 11">
    <name type="scientific">Vreelandella sulfidaeris</name>
    <dbReference type="NCBI Taxonomy" id="115553"/>
    <lineage>
        <taxon>Bacteria</taxon>
        <taxon>Pseudomonadati</taxon>
        <taxon>Pseudomonadota</taxon>
        <taxon>Gammaproteobacteria</taxon>
        <taxon>Oceanospirillales</taxon>
        <taxon>Halomonadaceae</taxon>
        <taxon>Vreelandella</taxon>
    </lineage>
</organism>
<dbReference type="SUPFAM" id="SSF90123">
    <property type="entry name" value="ABC transporter transmembrane region"/>
    <property type="match status" value="1"/>
</dbReference>
<keyword evidence="4" id="KW-0067">ATP-binding</keyword>
<keyword evidence="6 7" id="KW-0472">Membrane</keyword>
<dbReference type="InterPro" id="IPR036640">
    <property type="entry name" value="ABC1_TM_sf"/>
</dbReference>
<dbReference type="GO" id="GO:0045454">
    <property type="term" value="P:cell redox homeostasis"/>
    <property type="evidence" value="ECO:0007669"/>
    <property type="project" value="InterPro"/>
</dbReference>
<dbReference type="Pfam" id="PF00664">
    <property type="entry name" value="ABC_membrane"/>
    <property type="match status" value="1"/>
</dbReference>
<protein>
    <submittedName>
        <fullName evidence="10">Thiol reductant ABC exporter subunit CydC</fullName>
    </submittedName>
</protein>